<feature type="region of interest" description="Disordered" evidence="1">
    <location>
        <begin position="1"/>
        <end position="29"/>
    </location>
</feature>
<organism evidence="2 3">
    <name type="scientific">Dreissena polymorpha</name>
    <name type="common">Zebra mussel</name>
    <name type="synonym">Mytilus polymorpha</name>
    <dbReference type="NCBI Taxonomy" id="45954"/>
    <lineage>
        <taxon>Eukaryota</taxon>
        <taxon>Metazoa</taxon>
        <taxon>Spiralia</taxon>
        <taxon>Lophotrochozoa</taxon>
        <taxon>Mollusca</taxon>
        <taxon>Bivalvia</taxon>
        <taxon>Autobranchia</taxon>
        <taxon>Heteroconchia</taxon>
        <taxon>Euheterodonta</taxon>
        <taxon>Imparidentia</taxon>
        <taxon>Neoheterodontei</taxon>
        <taxon>Myida</taxon>
        <taxon>Dreissenoidea</taxon>
        <taxon>Dreissenidae</taxon>
        <taxon>Dreissena</taxon>
    </lineage>
</organism>
<name>A0A9D4BNA5_DREPO</name>
<dbReference type="AlphaFoldDB" id="A0A9D4BNA5"/>
<protein>
    <submittedName>
        <fullName evidence="2">Uncharacterized protein</fullName>
    </submittedName>
</protein>
<sequence>MAKSAERRQLTFSNMWHSQQSDLNSPSAACDTVSRATSTHLQQPVTQLVERRQLTFSNLWQSQQSESTHLQ</sequence>
<feature type="compositionally biased region" description="Polar residues" evidence="1">
    <location>
        <begin position="10"/>
        <end position="27"/>
    </location>
</feature>
<dbReference type="EMBL" id="JAIWYP010000015">
    <property type="protein sequence ID" value="KAH3699407.1"/>
    <property type="molecule type" value="Genomic_DNA"/>
</dbReference>
<evidence type="ECO:0000313" key="2">
    <source>
        <dbReference type="EMBL" id="KAH3699407.1"/>
    </source>
</evidence>
<keyword evidence="3" id="KW-1185">Reference proteome</keyword>
<accession>A0A9D4BNA5</accession>
<reference evidence="2" key="2">
    <citation type="submission" date="2020-11" db="EMBL/GenBank/DDBJ databases">
        <authorList>
            <person name="McCartney M.A."/>
            <person name="Auch B."/>
            <person name="Kono T."/>
            <person name="Mallez S."/>
            <person name="Becker A."/>
            <person name="Gohl D.M."/>
            <person name="Silverstein K.A.T."/>
            <person name="Koren S."/>
            <person name="Bechman K.B."/>
            <person name="Herman A."/>
            <person name="Abrahante J.E."/>
            <person name="Garbe J."/>
        </authorList>
    </citation>
    <scope>NUCLEOTIDE SEQUENCE</scope>
    <source>
        <strain evidence="2">Duluth1</strain>
        <tissue evidence="2">Whole animal</tissue>
    </source>
</reference>
<evidence type="ECO:0000313" key="3">
    <source>
        <dbReference type="Proteomes" id="UP000828390"/>
    </source>
</evidence>
<dbReference type="Proteomes" id="UP000828390">
    <property type="component" value="Unassembled WGS sequence"/>
</dbReference>
<comment type="caution">
    <text evidence="2">The sequence shown here is derived from an EMBL/GenBank/DDBJ whole genome shotgun (WGS) entry which is preliminary data.</text>
</comment>
<proteinExistence type="predicted"/>
<evidence type="ECO:0000256" key="1">
    <source>
        <dbReference type="SAM" id="MobiDB-lite"/>
    </source>
</evidence>
<gene>
    <name evidence="2" type="ORF">DPMN_074362</name>
</gene>
<reference evidence="2" key="1">
    <citation type="journal article" date="2019" name="bioRxiv">
        <title>The Genome of the Zebra Mussel, Dreissena polymorpha: A Resource for Invasive Species Research.</title>
        <authorList>
            <person name="McCartney M.A."/>
            <person name="Auch B."/>
            <person name="Kono T."/>
            <person name="Mallez S."/>
            <person name="Zhang Y."/>
            <person name="Obille A."/>
            <person name="Becker A."/>
            <person name="Abrahante J.E."/>
            <person name="Garbe J."/>
            <person name="Badalamenti J.P."/>
            <person name="Herman A."/>
            <person name="Mangelson H."/>
            <person name="Liachko I."/>
            <person name="Sullivan S."/>
            <person name="Sone E.D."/>
            <person name="Koren S."/>
            <person name="Silverstein K.A.T."/>
            <person name="Beckman K.B."/>
            <person name="Gohl D.M."/>
        </authorList>
    </citation>
    <scope>NUCLEOTIDE SEQUENCE</scope>
    <source>
        <strain evidence="2">Duluth1</strain>
        <tissue evidence="2">Whole animal</tissue>
    </source>
</reference>